<evidence type="ECO:0000313" key="1">
    <source>
        <dbReference type="EMBL" id="KAJ9072389.1"/>
    </source>
</evidence>
<gene>
    <name evidence="1" type="ORF">DSO57_1028033</name>
</gene>
<name>A0ACC2TCS8_9FUNG</name>
<evidence type="ECO:0000313" key="2">
    <source>
        <dbReference type="Proteomes" id="UP001165960"/>
    </source>
</evidence>
<proteinExistence type="predicted"/>
<accession>A0ACC2TCS8</accession>
<sequence>MFLQVLYSELGNTFTIINQYLAEVTNTQNSLLHWVDAIKRGIAKLVPVHLVKTLTHQCVDANLISVITNHVLETGPMVQSLDHEVEVLDCCLATIPSVNPTCLTAWCEAEELPPEAGRHRQKDFSNGGEWIGTAKSPV</sequence>
<comment type="caution">
    <text evidence="1">The sequence shown here is derived from an EMBL/GenBank/DDBJ whole genome shotgun (WGS) entry which is preliminary data.</text>
</comment>
<protein>
    <submittedName>
        <fullName evidence="1">Uncharacterized protein</fullName>
    </submittedName>
</protein>
<reference evidence="1" key="1">
    <citation type="submission" date="2022-04" db="EMBL/GenBank/DDBJ databases">
        <title>Genome of the entomopathogenic fungus Entomophthora muscae.</title>
        <authorList>
            <person name="Elya C."/>
            <person name="Lovett B.R."/>
            <person name="Lee E."/>
            <person name="Macias A.M."/>
            <person name="Hajek A.E."/>
            <person name="De Bivort B.L."/>
            <person name="Kasson M.T."/>
            <person name="De Fine Licht H.H."/>
            <person name="Stajich J.E."/>
        </authorList>
    </citation>
    <scope>NUCLEOTIDE SEQUENCE</scope>
    <source>
        <strain evidence="1">Berkeley</strain>
    </source>
</reference>
<dbReference type="EMBL" id="QTSX02003015">
    <property type="protein sequence ID" value="KAJ9072389.1"/>
    <property type="molecule type" value="Genomic_DNA"/>
</dbReference>
<keyword evidence="2" id="KW-1185">Reference proteome</keyword>
<dbReference type="Proteomes" id="UP001165960">
    <property type="component" value="Unassembled WGS sequence"/>
</dbReference>
<organism evidence="1 2">
    <name type="scientific">Entomophthora muscae</name>
    <dbReference type="NCBI Taxonomy" id="34485"/>
    <lineage>
        <taxon>Eukaryota</taxon>
        <taxon>Fungi</taxon>
        <taxon>Fungi incertae sedis</taxon>
        <taxon>Zoopagomycota</taxon>
        <taxon>Entomophthoromycotina</taxon>
        <taxon>Entomophthoromycetes</taxon>
        <taxon>Entomophthorales</taxon>
        <taxon>Entomophthoraceae</taxon>
        <taxon>Entomophthora</taxon>
    </lineage>
</organism>